<dbReference type="Gene3D" id="2.40.50.100">
    <property type="match status" value="1"/>
</dbReference>
<organism evidence="5 6">
    <name type="scientific">Leeia aquatica</name>
    <dbReference type="NCBI Taxonomy" id="2725557"/>
    <lineage>
        <taxon>Bacteria</taxon>
        <taxon>Pseudomonadati</taxon>
        <taxon>Pseudomonadota</taxon>
        <taxon>Betaproteobacteria</taxon>
        <taxon>Neisseriales</taxon>
        <taxon>Leeiaceae</taxon>
        <taxon>Leeia</taxon>
    </lineage>
</organism>
<feature type="compositionally biased region" description="Polar residues" evidence="2">
    <location>
        <begin position="150"/>
        <end position="171"/>
    </location>
</feature>
<dbReference type="Gene3D" id="2.40.30.170">
    <property type="match status" value="1"/>
</dbReference>
<accession>A0A847SDG8</accession>
<proteinExistence type="inferred from homology"/>
<keyword evidence="6" id="KW-1185">Reference proteome</keyword>
<gene>
    <name evidence="5" type="ORF">HF682_08600</name>
</gene>
<dbReference type="InterPro" id="IPR058625">
    <property type="entry name" value="MdtA-like_BSH"/>
</dbReference>
<feature type="domain" description="CusB-like beta-barrel" evidence="4">
    <location>
        <begin position="212"/>
        <end position="285"/>
    </location>
</feature>
<name>A0A847SDG8_9NEIS</name>
<dbReference type="EMBL" id="JABAIM010000001">
    <property type="protein sequence ID" value="NLR75218.1"/>
    <property type="molecule type" value="Genomic_DNA"/>
</dbReference>
<dbReference type="PANTHER" id="PTHR30469:SF18">
    <property type="entry name" value="RESISTANCE-NODULATION-CELL DIVISION (RND) EFFLUX MEMBRANE FUSION PROTEIN-RELATED"/>
    <property type="match status" value="1"/>
</dbReference>
<dbReference type="InterPro" id="IPR006143">
    <property type="entry name" value="RND_pump_MFP"/>
</dbReference>
<dbReference type="GO" id="GO:1990281">
    <property type="term" value="C:efflux pump complex"/>
    <property type="evidence" value="ECO:0007669"/>
    <property type="project" value="TreeGrafter"/>
</dbReference>
<sequence length="364" mass="39309">MDNTHMPSRLPHYLPILALPLLLAACNKPAEAPYEDIRQVKLMTVSTTAAADPQQLAGEVRPRHEVRLSFRVAGKVTARLVNVGDTVRNGQVLARLDATDYQLGSAAARAQQDAASVERQQNDRDLARFRQLRDQGFISQAEFERRKATLDSSNARLKQTEAQAQSSGNQARYTELRAEQDGVISQLDLEAGQVVAAGQVIGKLSAGQELELVVAVPESQRQQLASSNGLTVSLWANPGKPYQARLRELSPEADAVTRTFSARVTIVDADSQVHAGMSGQLRLPQATATGVALPISALYSQGNRSGVWVYDSKSGKVHLQAVRHGALQGNLVRIEQGIQPGQQVVAAGANLLREGQKVRPVEGL</sequence>
<comment type="caution">
    <text evidence="5">The sequence shown here is derived from an EMBL/GenBank/DDBJ whole genome shotgun (WGS) entry which is preliminary data.</text>
</comment>
<evidence type="ECO:0000313" key="6">
    <source>
        <dbReference type="Proteomes" id="UP000587991"/>
    </source>
</evidence>
<comment type="similarity">
    <text evidence="1">Belongs to the membrane fusion protein (MFP) (TC 8.A.1) family.</text>
</comment>
<dbReference type="Gene3D" id="2.40.420.20">
    <property type="match status" value="1"/>
</dbReference>
<dbReference type="Proteomes" id="UP000587991">
    <property type="component" value="Unassembled WGS sequence"/>
</dbReference>
<dbReference type="RefSeq" id="WP_168876763.1">
    <property type="nucleotide sequence ID" value="NZ_JABAIM010000001.1"/>
</dbReference>
<dbReference type="Pfam" id="PF25917">
    <property type="entry name" value="BSH_RND"/>
    <property type="match status" value="1"/>
</dbReference>
<evidence type="ECO:0000259" key="3">
    <source>
        <dbReference type="Pfam" id="PF25917"/>
    </source>
</evidence>
<feature type="region of interest" description="Disordered" evidence="2">
    <location>
        <begin position="149"/>
        <end position="171"/>
    </location>
</feature>
<evidence type="ECO:0000256" key="2">
    <source>
        <dbReference type="SAM" id="MobiDB-lite"/>
    </source>
</evidence>
<dbReference type="Pfam" id="PF25954">
    <property type="entry name" value="Beta-barrel_RND_2"/>
    <property type="match status" value="1"/>
</dbReference>
<dbReference type="Gene3D" id="1.10.287.470">
    <property type="entry name" value="Helix hairpin bin"/>
    <property type="match status" value="1"/>
</dbReference>
<dbReference type="SUPFAM" id="SSF111369">
    <property type="entry name" value="HlyD-like secretion proteins"/>
    <property type="match status" value="1"/>
</dbReference>
<reference evidence="5 6" key="1">
    <citation type="submission" date="2020-04" db="EMBL/GenBank/DDBJ databases">
        <title>Draft genome of Leeia sp. IMCC25680.</title>
        <authorList>
            <person name="Song J."/>
            <person name="Cho J.-C."/>
        </authorList>
    </citation>
    <scope>NUCLEOTIDE SEQUENCE [LARGE SCALE GENOMIC DNA]</scope>
    <source>
        <strain evidence="5 6">IMCC25680</strain>
    </source>
</reference>
<dbReference type="InterPro" id="IPR058792">
    <property type="entry name" value="Beta-barrel_RND_2"/>
</dbReference>
<protein>
    <submittedName>
        <fullName evidence="5">Efflux RND transporter periplasmic adaptor subunit</fullName>
    </submittedName>
</protein>
<dbReference type="GO" id="GO:0015562">
    <property type="term" value="F:efflux transmembrane transporter activity"/>
    <property type="evidence" value="ECO:0007669"/>
    <property type="project" value="TreeGrafter"/>
</dbReference>
<evidence type="ECO:0000259" key="4">
    <source>
        <dbReference type="Pfam" id="PF25954"/>
    </source>
</evidence>
<evidence type="ECO:0000313" key="5">
    <source>
        <dbReference type="EMBL" id="NLR75218.1"/>
    </source>
</evidence>
<dbReference type="PANTHER" id="PTHR30469">
    <property type="entry name" value="MULTIDRUG RESISTANCE PROTEIN MDTA"/>
    <property type="match status" value="1"/>
</dbReference>
<dbReference type="AlphaFoldDB" id="A0A847SDG8"/>
<feature type="domain" description="Multidrug resistance protein MdtA-like barrel-sandwich hybrid" evidence="3">
    <location>
        <begin position="66"/>
        <end position="200"/>
    </location>
</feature>
<evidence type="ECO:0000256" key="1">
    <source>
        <dbReference type="ARBA" id="ARBA00009477"/>
    </source>
</evidence>
<dbReference type="NCBIfam" id="TIGR01730">
    <property type="entry name" value="RND_mfp"/>
    <property type="match status" value="1"/>
</dbReference>